<dbReference type="InterPro" id="IPR009078">
    <property type="entry name" value="Ferritin-like_SF"/>
</dbReference>
<evidence type="ECO:0000256" key="2">
    <source>
        <dbReference type="ARBA" id="ARBA00022688"/>
    </source>
</evidence>
<comment type="caution">
    <text evidence="9">The sequence shown here is derived from an EMBL/GenBank/DDBJ whole genome shotgun (WGS) entry which is preliminary data.</text>
</comment>
<dbReference type="EMBL" id="JAODUO010000119">
    <property type="protein sequence ID" value="KAK2188904.1"/>
    <property type="molecule type" value="Genomic_DNA"/>
</dbReference>
<keyword evidence="7 8" id="KW-0472">Membrane</keyword>
<dbReference type="GO" id="GO:0008340">
    <property type="term" value="P:determination of adult lifespan"/>
    <property type="evidence" value="ECO:0007669"/>
    <property type="project" value="TreeGrafter"/>
</dbReference>
<keyword evidence="2 8" id="KW-0831">Ubiquinone biosynthesis</keyword>
<accession>A0AAD9P6D3</accession>
<keyword evidence="5 8" id="KW-0408">Iron</keyword>
<feature type="binding site" evidence="8">
    <location>
        <position position="68"/>
    </location>
    <ligand>
        <name>Fe cation</name>
        <dbReference type="ChEBI" id="CHEBI:24875"/>
        <label>1</label>
    </ligand>
</feature>
<feature type="binding site" evidence="8">
    <location>
        <position position="159"/>
    </location>
    <ligand>
        <name>Fe cation</name>
        <dbReference type="ChEBI" id="CHEBI:24875"/>
        <label>1</label>
    </ligand>
</feature>
<dbReference type="SUPFAM" id="SSF47240">
    <property type="entry name" value="Ferritin-like"/>
    <property type="match status" value="1"/>
</dbReference>
<dbReference type="GO" id="GO:2000377">
    <property type="term" value="P:regulation of reactive oxygen species metabolic process"/>
    <property type="evidence" value="ECO:0007669"/>
    <property type="project" value="TreeGrafter"/>
</dbReference>
<dbReference type="GO" id="GO:0008682">
    <property type="term" value="F:3-demethoxyubiquinol 3-hydroxylase activity"/>
    <property type="evidence" value="ECO:0007669"/>
    <property type="project" value="UniProtKB-EC"/>
</dbReference>
<evidence type="ECO:0000256" key="1">
    <source>
        <dbReference type="ARBA" id="ARBA00004749"/>
    </source>
</evidence>
<evidence type="ECO:0000256" key="4">
    <source>
        <dbReference type="ARBA" id="ARBA00023002"/>
    </source>
</evidence>
<comment type="catalytic activity">
    <reaction evidence="8">
        <text>a 5-methoxy-2-methyl-3-(all-trans-polyprenyl)benzene-1,4-diol + AH2 + O2 = a 3-demethylubiquinol + A + H2O</text>
        <dbReference type="Rhea" id="RHEA:50908"/>
        <dbReference type="Rhea" id="RHEA-COMP:10859"/>
        <dbReference type="Rhea" id="RHEA-COMP:10914"/>
        <dbReference type="ChEBI" id="CHEBI:13193"/>
        <dbReference type="ChEBI" id="CHEBI:15377"/>
        <dbReference type="ChEBI" id="CHEBI:15379"/>
        <dbReference type="ChEBI" id="CHEBI:17499"/>
        <dbReference type="ChEBI" id="CHEBI:84167"/>
        <dbReference type="ChEBI" id="CHEBI:84422"/>
        <dbReference type="EC" id="1.14.99.60"/>
    </reaction>
</comment>
<reference evidence="9" key="1">
    <citation type="journal article" date="2023" name="Mol. Biol. Evol.">
        <title>Third-Generation Sequencing Reveals the Adaptive Role of the Epigenome in Three Deep-Sea Polychaetes.</title>
        <authorList>
            <person name="Perez M."/>
            <person name="Aroh O."/>
            <person name="Sun Y."/>
            <person name="Lan Y."/>
            <person name="Juniper S.K."/>
            <person name="Young C.R."/>
            <person name="Angers B."/>
            <person name="Qian P.Y."/>
        </authorList>
    </citation>
    <scope>NUCLEOTIDE SEQUENCE</scope>
    <source>
        <strain evidence="9">R07B-5</strain>
    </source>
</reference>
<feature type="binding site" evidence="8">
    <location>
        <position position="120"/>
    </location>
    <ligand>
        <name>Fe cation</name>
        <dbReference type="ChEBI" id="CHEBI:24875"/>
        <label>2</label>
    </ligand>
</feature>
<dbReference type="CDD" id="cd01042">
    <property type="entry name" value="DMQH"/>
    <property type="match status" value="1"/>
</dbReference>
<dbReference type="EC" id="1.14.99.60" evidence="8"/>
<dbReference type="GO" id="GO:0006744">
    <property type="term" value="P:ubiquinone biosynthetic process"/>
    <property type="evidence" value="ECO:0007669"/>
    <property type="project" value="UniProtKB-UniRule"/>
</dbReference>
<evidence type="ECO:0000256" key="8">
    <source>
        <dbReference type="HAMAP-Rule" id="MF_03194"/>
    </source>
</evidence>
<keyword evidence="8" id="KW-0496">Mitochondrion</keyword>
<dbReference type="GO" id="GO:0031314">
    <property type="term" value="C:extrinsic component of mitochondrial inner membrane"/>
    <property type="evidence" value="ECO:0007669"/>
    <property type="project" value="UniProtKB-UniRule"/>
</dbReference>
<feature type="binding site" evidence="8">
    <location>
        <position position="71"/>
    </location>
    <ligand>
        <name>Fe cation</name>
        <dbReference type="ChEBI" id="CHEBI:24875"/>
        <label>1</label>
    </ligand>
</feature>
<evidence type="ECO:0000313" key="10">
    <source>
        <dbReference type="Proteomes" id="UP001209878"/>
    </source>
</evidence>
<dbReference type="InterPro" id="IPR011566">
    <property type="entry name" value="Ubq_synth_Coq7"/>
</dbReference>
<feature type="binding site" evidence="8">
    <location>
        <position position="38"/>
    </location>
    <ligand>
        <name>Fe cation</name>
        <dbReference type="ChEBI" id="CHEBI:24875"/>
        <label>1</label>
    </ligand>
</feature>
<keyword evidence="6 8" id="KW-0503">Monooxygenase</keyword>
<comment type="cofactor">
    <cofactor evidence="8">
        <name>Fe cation</name>
        <dbReference type="ChEBI" id="CHEBI:24875"/>
    </cofactor>
    <text evidence="8">Binds 2 iron ions per subunit.</text>
</comment>
<keyword evidence="4 8" id="KW-0560">Oxidoreductase</keyword>
<comment type="function">
    <text evidence="8">Catalyzes the hydroxylation of 2-polyprenyl-3-methyl-6-methoxy-1,4-benzoquinol (DMQH2) during ubiquinone biosynthesis. Has also a structural role in the COQ enzyme complex, stabilizing other COQ polypeptides. Involved in lifespan determination in a ubiquinone-independent manner.</text>
</comment>
<comment type="subunit">
    <text evidence="8">Component of a multi-subunit COQ enzyme complex.</text>
</comment>
<dbReference type="GO" id="GO:0010468">
    <property type="term" value="P:regulation of gene expression"/>
    <property type="evidence" value="ECO:0007669"/>
    <property type="project" value="TreeGrafter"/>
</dbReference>
<keyword evidence="8" id="KW-0999">Mitochondrion inner membrane</keyword>
<comment type="pathway">
    <text evidence="1 8">Cofactor biosynthesis; ubiquinone biosynthesis.</text>
</comment>
<feature type="binding site" evidence="8">
    <location>
        <position position="162"/>
    </location>
    <ligand>
        <name>Fe cation</name>
        <dbReference type="ChEBI" id="CHEBI:24875"/>
        <label>2</label>
    </ligand>
</feature>
<evidence type="ECO:0000313" key="9">
    <source>
        <dbReference type="EMBL" id="KAK2188904.1"/>
    </source>
</evidence>
<protein>
    <recommendedName>
        <fullName evidence="8">5-demethoxyubiquinone hydroxylase, mitochondrial</fullName>
        <shortName evidence="8">DMQ hydroxylase</shortName>
        <ecNumber evidence="8">1.14.99.60</ecNumber>
    </recommendedName>
    <alternativeName>
        <fullName evidence="8">Ubiquinone biosynthesis monooxygenase COQ7</fullName>
    </alternativeName>
</protein>
<keyword evidence="3 8" id="KW-0479">Metal-binding</keyword>
<evidence type="ECO:0000256" key="7">
    <source>
        <dbReference type="ARBA" id="ARBA00023136"/>
    </source>
</evidence>
<sequence>MSVILVTGICRRHLSSIARKAQTRALIDRVLRVDHAGEIGAVRIYQGQLAVLGRTQVGPVIDHLLDQERVHAAKFEELIPKYRARPTVLLPVWNVAGFLLGAGSALLGKEAAMACTVAVETAIGEHYDGQLRTLMADGPDGADRHKEIIQVIKKFRDEELDHLETGLEHDAEKAPLYDVMNKTIQAGCKVAIWLAERV</sequence>
<dbReference type="GO" id="GO:0046872">
    <property type="term" value="F:metal ion binding"/>
    <property type="evidence" value="ECO:0007669"/>
    <property type="project" value="UniProtKB-KW"/>
</dbReference>
<gene>
    <name evidence="9" type="ORF">NP493_120g04044</name>
</gene>
<dbReference type="HAMAP" id="MF_01658">
    <property type="entry name" value="COQ7"/>
    <property type="match status" value="1"/>
</dbReference>
<dbReference type="PANTHER" id="PTHR11237:SF4">
    <property type="entry name" value="5-DEMETHOXYUBIQUINONE HYDROXYLASE, MITOCHONDRIAL"/>
    <property type="match status" value="1"/>
</dbReference>
<comment type="subcellular location">
    <subcellularLocation>
        <location evidence="8">Mitochondrion inner membrane</location>
        <topology evidence="8">Peripheral membrane protein</topology>
        <orientation evidence="8">Matrix side</orientation>
    </subcellularLocation>
</comment>
<dbReference type="AlphaFoldDB" id="A0AAD9P6D3"/>
<dbReference type="Proteomes" id="UP001209878">
    <property type="component" value="Unassembled WGS sequence"/>
</dbReference>
<feature type="binding site" evidence="8">
    <location>
        <position position="159"/>
    </location>
    <ligand>
        <name>Fe cation</name>
        <dbReference type="ChEBI" id="CHEBI:24875"/>
        <label>2</label>
    </ligand>
</feature>
<dbReference type="Pfam" id="PF03232">
    <property type="entry name" value="COQ7"/>
    <property type="match status" value="1"/>
</dbReference>
<dbReference type="PANTHER" id="PTHR11237">
    <property type="entry name" value="COENZYME Q10 BIOSYNTHESIS PROTEIN 7"/>
    <property type="match status" value="1"/>
</dbReference>
<evidence type="ECO:0000256" key="6">
    <source>
        <dbReference type="ARBA" id="ARBA00023033"/>
    </source>
</evidence>
<organism evidence="9 10">
    <name type="scientific">Ridgeia piscesae</name>
    <name type="common">Tubeworm</name>
    <dbReference type="NCBI Taxonomy" id="27915"/>
    <lineage>
        <taxon>Eukaryota</taxon>
        <taxon>Metazoa</taxon>
        <taxon>Spiralia</taxon>
        <taxon>Lophotrochozoa</taxon>
        <taxon>Annelida</taxon>
        <taxon>Polychaeta</taxon>
        <taxon>Sedentaria</taxon>
        <taxon>Canalipalpata</taxon>
        <taxon>Sabellida</taxon>
        <taxon>Siboglinidae</taxon>
        <taxon>Ridgeia</taxon>
    </lineage>
</organism>
<comment type="similarity">
    <text evidence="8">Belongs to the COQ7 family.</text>
</comment>
<feature type="binding site" evidence="8">
    <location>
        <position position="68"/>
    </location>
    <ligand>
        <name>Fe cation</name>
        <dbReference type="ChEBI" id="CHEBI:24875"/>
        <label>2</label>
    </ligand>
</feature>
<evidence type="ECO:0000256" key="5">
    <source>
        <dbReference type="ARBA" id="ARBA00023004"/>
    </source>
</evidence>
<dbReference type="GO" id="GO:0016709">
    <property type="term" value="F:oxidoreductase activity, acting on paired donors, with incorporation or reduction of molecular oxygen, NAD(P)H as one donor, and incorporation of one atom of oxygen"/>
    <property type="evidence" value="ECO:0007669"/>
    <property type="project" value="UniProtKB-UniRule"/>
</dbReference>
<keyword evidence="10" id="KW-1185">Reference proteome</keyword>
<evidence type="ECO:0000256" key="3">
    <source>
        <dbReference type="ARBA" id="ARBA00022723"/>
    </source>
</evidence>
<name>A0AAD9P6D3_RIDPI</name>
<dbReference type="GO" id="GO:0005634">
    <property type="term" value="C:nucleus"/>
    <property type="evidence" value="ECO:0007669"/>
    <property type="project" value="TreeGrafter"/>
</dbReference>
<proteinExistence type="inferred from homology"/>